<sequence length="111" mass="11747">MKFSTVSLLLLGLTTSISATSYEIYIQNKAGDSLYLDGTGRKCQCLSNTQTDHIANSYGGIVRVFASTDCTGAYDTIKSQASIYNAEWVNSVSFGSSGSSSGPYGCPNLFA</sequence>
<accession>A0A8H7Q6B1</accession>
<keyword evidence="1" id="KW-0732">Signal</keyword>
<evidence type="ECO:0000313" key="2">
    <source>
        <dbReference type="EMBL" id="KAG2185869.1"/>
    </source>
</evidence>
<feature type="chain" id="PRO_5034381725" evidence="1">
    <location>
        <begin position="20"/>
        <end position="111"/>
    </location>
</feature>
<dbReference type="OrthoDB" id="2343100at2759"/>
<evidence type="ECO:0000313" key="3">
    <source>
        <dbReference type="Proteomes" id="UP000654370"/>
    </source>
</evidence>
<evidence type="ECO:0000256" key="1">
    <source>
        <dbReference type="SAM" id="SignalP"/>
    </source>
</evidence>
<organism evidence="2 3">
    <name type="scientific">Mortierella isabellina</name>
    <name type="common">Filamentous fungus</name>
    <name type="synonym">Umbelopsis isabellina</name>
    <dbReference type="NCBI Taxonomy" id="91625"/>
    <lineage>
        <taxon>Eukaryota</taxon>
        <taxon>Fungi</taxon>
        <taxon>Fungi incertae sedis</taxon>
        <taxon>Mucoromycota</taxon>
        <taxon>Mucoromycotina</taxon>
        <taxon>Umbelopsidomycetes</taxon>
        <taxon>Umbelopsidales</taxon>
        <taxon>Umbelopsidaceae</taxon>
        <taxon>Umbelopsis</taxon>
    </lineage>
</organism>
<dbReference type="AlphaFoldDB" id="A0A8H7Q6B1"/>
<comment type="caution">
    <text evidence="2">The sequence shown here is derived from an EMBL/GenBank/DDBJ whole genome shotgun (WGS) entry which is preliminary data.</text>
</comment>
<keyword evidence="3" id="KW-1185">Reference proteome</keyword>
<dbReference type="EMBL" id="JAEPQZ010000001">
    <property type="protein sequence ID" value="KAG2185869.1"/>
    <property type="molecule type" value="Genomic_DNA"/>
</dbReference>
<feature type="signal peptide" evidence="1">
    <location>
        <begin position="1"/>
        <end position="19"/>
    </location>
</feature>
<dbReference type="Proteomes" id="UP000654370">
    <property type="component" value="Unassembled WGS sequence"/>
</dbReference>
<reference evidence="2" key="1">
    <citation type="submission" date="2020-12" db="EMBL/GenBank/DDBJ databases">
        <title>Metabolic potential, ecology and presence of endohyphal bacteria is reflected in genomic diversity of Mucoromycotina.</title>
        <authorList>
            <person name="Muszewska A."/>
            <person name="Okrasinska A."/>
            <person name="Steczkiewicz K."/>
            <person name="Drgas O."/>
            <person name="Orlowska M."/>
            <person name="Perlinska-Lenart U."/>
            <person name="Aleksandrzak-Piekarczyk T."/>
            <person name="Szatraj K."/>
            <person name="Zielenkiewicz U."/>
            <person name="Pilsyk S."/>
            <person name="Malc E."/>
            <person name="Mieczkowski P."/>
            <person name="Kruszewska J.S."/>
            <person name="Biernat P."/>
            <person name="Pawlowska J."/>
        </authorList>
    </citation>
    <scope>NUCLEOTIDE SEQUENCE</scope>
    <source>
        <strain evidence="2">WA0000067209</strain>
    </source>
</reference>
<protein>
    <submittedName>
        <fullName evidence="2">Uncharacterized protein</fullName>
    </submittedName>
</protein>
<name>A0A8H7Q6B1_MORIS</name>
<proteinExistence type="predicted"/>
<gene>
    <name evidence="2" type="ORF">INT43_002307</name>
</gene>